<evidence type="ECO:0000259" key="1">
    <source>
        <dbReference type="Pfam" id="PF02771"/>
    </source>
</evidence>
<dbReference type="Pfam" id="PF02771">
    <property type="entry name" value="Acyl-CoA_dh_N"/>
    <property type="match status" value="1"/>
</dbReference>
<comment type="caution">
    <text evidence="2">The sequence shown here is derived from an EMBL/GenBank/DDBJ whole genome shotgun (WGS) entry which is preliminary data.</text>
</comment>
<dbReference type="InterPro" id="IPR013786">
    <property type="entry name" value="AcylCoA_DH/ox_N"/>
</dbReference>
<dbReference type="Gene3D" id="1.10.540.10">
    <property type="entry name" value="Acyl-CoA dehydrogenase/oxidase, N-terminal domain"/>
    <property type="match status" value="1"/>
</dbReference>
<accession>A0ABQ9CYR4</accession>
<gene>
    <name evidence="2" type="ORF">WISP_119415</name>
</gene>
<proteinExistence type="predicted"/>
<name>A0ABQ9CYR4_9PASS</name>
<feature type="domain" description="Acyl-CoA dehydrogenase/oxidase N-terminal" evidence="1">
    <location>
        <begin position="94"/>
        <end position="131"/>
    </location>
</feature>
<dbReference type="Proteomes" id="UP001145742">
    <property type="component" value="Unassembled WGS sequence"/>
</dbReference>
<organism evidence="2 3">
    <name type="scientific">Willisornis vidua</name>
    <name type="common">Xingu scale-backed antbird</name>
    <dbReference type="NCBI Taxonomy" id="1566151"/>
    <lineage>
        <taxon>Eukaryota</taxon>
        <taxon>Metazoa</taxon>
        <taxon>Chordata</taxon>
        <taxon>Craniata</taxon>
        <taxon>Vertebrata</taxon>
        <taxon>Euteleostomi</taxon>
        <taxon>Archelosauria</taxon>
        <taxon>Archosauria</taxon>
        <taxon>Dinosauria</taxon>
        <taxon>Saurischia</taxon>
        <taxon>Theropoda</taxon>
        <taxon>Coelurosauria</taxon>
        <taxon>Aves</taxon>
        <taxon>Neognathae</taxon>
        <taxon>Neoaves</taxon>
        <taxon>Telluraves</taxon>
        <taxon>Australaves</taxon>
        <taxon>Passeriformes</taxon>
        <taxon>Thamnophilidae</taxon>
        <taxon>Willisornis</taxon>
    </lineage>
</organism>
<sequence length="152" mass="16950">MALRVGGRWVRLGSALRGGSSGPRHGGDTPQHRDLRAALRKVIVSCRTPWYDQEHLPNPENQPRWRQGALAGVRYRAGAAVSRRHPPLNYEPIINKEINPFVDKWEEEGQFPAHKVFKTLGQAGFLGVDKPIGSNWMSSGPIVPQQDVEKGE</sequence>
<reference evidence="2" key="1">
    <citation type="submission" date="2019-10" db="EMBL/GenBank/DDBJ databases">
        <authorList>
            <person name="Soares A.E.R."/>
            <person name="Aleixo A."/>
            <person name="Schneider P."/>
            <person name="Miyaki C.Y."/>
            <person name="Schneider M.P."/>
            <person name="Mello C."/>
            <person name="Vasconcelos A.T.R."/>
        </authorList>
    </citation>
    <scope>NUCLEOTIDE SEQUENCE</scope>
    <source>
        <tissue evidence="2">Muscle</tissue>
    </source>
</reference>
<dbReference type="InterPro" id="IPR037069">
    <property type="entry name" value="AcylCoA_DH/ox_N_sf"/>
</dbReference>
<protein>
    <recommendedName>
        <fullName evidence="1">Acyl-CoA dehydrogenase/oxidase N-terminal domain-containing protein</fullName>
    </recommendedName>
</protein>
<keyword evidence="3" id="KW-1185">Reference proteome</keyword>
<evidence type="ECO:0000313" key="2">
    <source>
        <dbReference type="EMBL" id="KAJ7408558.1"/>
    </source>
</evidence>
<evidence type="ECO:0000313" key="3">
    <source>
        <dbReference type="Proteomes" id="UP001145742"/>
    </source>
</evidence>
<dbReference type="EMBL" id="WHWB01034533">
    <property type="protein sequence ID" value="KAJ7408558.1"/>
    <property type="molecule type" value="Genomic_DNA"/>
</dbReference>